<comment type="caution">
    <text evidence="1">The sequence shown here is derived from an EMBL/GenBank/DDBJ whole genome shotgun (WGS) entry which is preliminary data.</text>
</comment>
<dbReference type="AlphaFoldDB" id="A0AAV3QXX7"/>
<evidence type="ECO:0000313" key="1">
    <source>
        <dbReference type="EMBL" id="GAA0167750.1"/>
    </source>
</evidence>
<proteinExistence type="predicted"/>
<sequence>MPKTLALMAVQRQTAASRSARPPRRVQHGVFDCEPTTTLTKPPNKSAHTPSFNASFGHVGFEGDVGEGVVGVGDGVVGVGDGVVGVPLEGVGGGLVGVPLEGVGGGLVGVPLEGVGDGFVGVPLEGVGDGFDGVLWQLPHFLGGGGGHGTEVELTRVKKRRLKDYKVEMQGKLANSFWISPYYYGIT</sequence>
<keyword evidence="2" id="KW-1185">Reference proteome</keyword>
<reference evidence="1 2" key="1">
    <citation type="submission" date="2024-01" db="EMBL/GenBank/DDBJ databases">
        <title>The complete chloroplast genome sequence of Lithospermum erythrorhizon: insights into the phylogenetic relationship among Boraginaceae species and the maternal lineages of purple gromwells.</title>
        <authorList>
            <person name="Okada T."/>
            <person name="Watanabe K."/>
        </authorList>
    </citation>
    <scope>NUCLEOTIDE SEQUENCE [LARGE SCALE GENOMIC DNA]</scope>
</reference>
<organism evidence="1 2">
    <name type="scientific">Lithospermum erythrorhizon</name>
    <name type="common">Purple gromwell</name>
    <name type="synonym">Lithospermum officinale var. erythrorhizon</name>
    <dbReference type="NCBI Taxonomy" id="34254"/>
    <lineage>
        <taxon>Eukaryota</taxon>
        <taxon>Viridiplantae</taxon>
        <taxon>Streptophyta</taxon>
        <taxon>Embryophyta</taxon>
        <taxon>Tracheophyta</taxon>
        <taxon>Spermatophyta</taxon>
        <taxon>Magnoliopsida</taxon>
        <taxon>eudicotyledons</taxon>
        <taxon>Gunneridae</taxon>
        <taxon>Pentapetalae</taxon>
        <taxon>asterids</taxon>
        <taxon>lamiids</taxon>
        <taxon>Boraginales</taxon>
        <taxon>Boraginaceae</taxon>
        <taxon>Boraginoideae</taxon>
        <taxon>Lithospermeae</taxon>
        <taxon>Lithospermum</taxon>
    </lineage>
</organism>
<gene>
    <name evidence="1" type="ORF">LIER_22613</name>
</gene>
<accession>A0AAV3QXX7</accession>
<name>A0AAV3QXX7_LITER</name>
<evidence type="ECO:0000313" key="2">
    <source>
        <dbReference type="Proteomes" id="UP001454036"/>
    </source>
</evidence>
<protein>
    <submittedName>
        <fullName evidence="1">Uncharacterized protein</fullName>
    </submittedName>
</protein>
<dbReference type="EMBL" id="BAABME010006214">
    <property type="protein sequence ID" value="GAA0167750.1"/>
    <property type="molecule type" value="Genomic_DNA"/>
</dbReference>
<dbReference type="Proteomes" id="UP001454036">
    <property type="component" value="Unassembled WGS sequence"/>
</dbReference>